<reference evidence="2" key="1">
    <citation type="journal article" date="2019" name="Sci. Rep.">
        <title>Draft genome of Tanacetum cinerariifolium, the natural source of mosquito coil.</title>
        <authorList>
            <person name="Yamashiro T."/>
            <person name="Shiraishi A."/>
            <person name="Satake H."/>
            <person name="Nakayama K."/>
        </authorList>
    </citation>
    <scope>NUCLEOTIDE SEQUENCE</scope>
</reference>
<evidence type="ECO:0000313" key="2">
    <source>
        <dbReference type="EMBL" id="GFC89186.1"/>
    </source>
</evidence>
<accession>A0A699RTS9</accession>
<feature type="non-terminal residue" evidence="2">
    <location>
        <position position="102"/>
    </location>
</feature>
<comment type="caution">
    <text evidence="2">The sequence shown here is derived from an EMBL/GenBank/DDBJ whole genome shotgun (WGS) entry which is preliminary data.</text>
</comment>
<proteinExistence type="predicted"/>
<protein>
    <submittedName>
        <fullName evidence="2">Uncharacterized protein</fullName>
    </submittedName>
</protein>
<dbReference type="PANTHER" id="PTHR47150">
    <property type="entry name" value="OS12G0169200 PROTEIN"/>
    <property type="match status" value="1"/>
</dbReference>
<dbReference type="EMBL" id="BKCJ011119544">
    <property type="protein sequence ID" value="GFC89186.1"/>
    <property type="molecule type" value="Genomic_DNA"/>
</dbReference>
<dbReference type="PANTHER" id="PTHR47150:SF5">
    <property type="entry name" value="OS07G0546750 PROTEIN"/>
    <property type="match status" value="1"/>
</dbReference>
<feature type="region of interest" description="Disordered" evidence="1">
    <location>
        <begin position="16"/>
        <end position="35"/>
    </location>
</feature>
<dbReference type="AlphaFoldDB" id="A0A699RTS9"/>
<name>A0A699RTS9_TANCI</name>
<organism evidence="2">
    <name type="scientific">Tanacetum cinerariifolium</name>
    <name type="common">Dalmatian daisy</name>
    <name type="synonym">Chrysanthemum cinerariifolium</name>
    <dbReference type="NCBI Taxonomy" id="118510"/>
    <lineage>
        <taxon>Eukaryota</taxon>
        <taxon>Viridiplantae</taxon>
        <taxon>Streptophyta</taxon>
        <taxon>Embryophyta</taxon>
        <taxon>Tracheophyta</taxon>
        <taxon>Spermatophyta</taxon>
        <taxon>Magnoliopsida</taxon>
        <taxon>eudicotyledons</taxon>
        <taxon>Gunneridae</taxon>
        <taxon>Pentapetalae</taxon>
        <taxon>asterids</taxon>
        <taxon>campanulids</taxon>
        <taxon>Asterales</taxon>
        <taxon>Asteraceae</taxon>
        <taxon>Asteroideae</taxon>
        <taxon>Anthemideae</taxon>
        <taxon>Anthemidinae</taxon>
        <taxon>Tanacetum</taxon>
    </lineage>
</organism>
<gene>
    <name evidence="2" type="ORF">Tci_861156</name>
</gene>
<evidence type="ECO:0000256" key="1">
    <source>
        <dbReference type="SAM" id="MobiDB-lite"/>
    </source>
</evidence>
<sequence length="102" mass="11914">MRDYAAHEQFVALCEKEPGGSGSAPMRTRTYIPREREEAEQRLIDDYFGYDETLPKYPEENFRQRQRYDAVDRLSICPILKCTSAIRQLAYGTAPDDLWIYG</sequence>